<evidence type="ECO:0000313" key="1">
    <source>
        <dbReference type="EMBL" id="QQP53201.1"/>
    </source>
</evidence>
<keyword evidence="2" id="KW-1185">Reference proteome</keyword>
<reference evidence="2" key="1">
    <citation type="submission" date="2021-01" db="EMBL/GenBank/DDBJ databases">
        <title>Caligus Genome Assembly.</title>
        <authorList>
            <person name="Gallardo-Escarate C."/>
        </authorList>
    </citation>
    <scope>NUCLEOTIDE SEQUENCE [LARGE SCALE GENOMIC DNA]</scope>
</reference>
<accession>A0A7T8KC73</accession>
<name>A0A7T8KC73_CALRO</name>
<proteinExistence type="predicted"/>
<sequence>MATKALALETCKCFYSNDGGGGAEHQLVISSSSSEKAHEVHHSSGRETANFACHAISVWNMFKALRSVTTLHTLRNRS</sequence>
<dbReference type="Proteomes" id="UP000595437">
    <property type="component" value="Chromosome 3"/>
</dbReference>
<protein>
    <submittedName>
        <fullName evidence="1">Uncharacterized protein</fullName>
    </submittedName>
</protein>
<dbReference type="EMBL" id="CP045892">
    <property type="protein sequence ID" value="QQP53201.1"/>
    <property type="molecule type" value="Genomic_DNA"/>
</dbReference>
<organism evidence="1 2">
    <name type="scientific">Caligus rogercresseyi</name>
    <name type="common">Sea louse</name>
    <dbReference type="NCBI Taxonomy" id="217165"/>
    <lineage>
        <taxon>Eukaryota</taxon>
        <taxon>Metazoa</taxon>
        <taxon>Ecdysozoa</taxon>
        <taxon>Arthropoda</taxon>
        <taxon>Crustacea</taxon>
        <taxon>Multicrustacea</taxon>
        <taxon>Hexanauplia</taxon>
        <taxon>Copepoda</taxon>
        <taxon>Siphonostomatoida</taxon>
        <taxon>Caligidae</taxon>
        <taxon>Caligus</taxon>
    </lineage>
</organism>
<evidence type="ECO:0000313" key="2">
    <source>
        <dbReference type="Proteomes" id="UP000595437"/>
    </source>
</evidence>
<dbReference type="AlphaFoldDB" id="A0A7T8KC73"/>
<gene>
    <name evidence="1" type="ORF">FKW44_005583</name>
</gene>